<name>A0ABQ4NEF7_9BACL</name>
<evidence type="ECO:0000256" key="2">
    <source>
        <dbReference type="ARBA" id="ARBA00023125"/>
    </source>
</evidence>
<feature type="domain" description="HTH iclR-type" evidence="5">
    <location>
        <begin position="7"/>
        <end position="68"/>
    </location>
</feature>
<dbReference type="PANTHER" id="PTHR30136">
    <property type="entry name" value="HELIX-TURN-HELIX TRANSCRIPTIONAL REGULATOR, ICLR FAMILY"/>
    <property type="match status" value="1"/>
</dbReference>
<evidence type="ECO:0000259" key="5">
    <source>
        <dbReference type="PROSITE" id="PS51077"/>
    </source>
</evidence>
<dbReference type="RefSeq" id="WP_213531202.1">
    <property type="nucleotide sequence ID" value="NZ_BOVJ01000196.1"/>
</dbReference>
<evidence type="ECO:0000313" key="7">
    <source>
        <dbReference type="EMBL" id="GIQ66617.1"/>
    </source>
</evidence>
<feature type="domain" description="IclR-ED" evidence="6">
    <location>
        <begin position="69"/>
        <end position="253"/>
    </location>
</feature>
<evidence type="ECO:0000256" key="3">
    <source>
        <dbReference type="ARBA" id="ARBA00023163"/>
    </source>
</evidence>
<proteinExistence type="predicted"/>
<dbReference type="SMART" id="SM00346">
    <property type="entry name" value="HTH_ICLR"/>
    <property type="match status" value="1"/>
</dbReference>
<dbReference type="InterPro" id="IPR036390">
    <property type="entry name" value="WH_DNA-bd_sf"/>
</dbReference>
<keyword evidence="2" id="KW-0238">DNA-binding</keyword>
<dbReference type="Pfam" id="PF09339">
    <property type="entry name" value="HTH_IclR"/>
    <property type="match status" value="1"/>
</dbReference>
<dbReference type="Gene3D" id="3.30.450.40">
    <property type="match status" value="1"/>
</dbReference>
<dbReference type="Proteomes" id="UP000680304">
    <property type="component" value="Unassembled WGS sequence"/>
</dbReference>
<dbReference type="InterPro" id="IPR029016">
    <property type="entry name" value="GAF-like_dom_sf"/>
</dbReference>
<accession>A0ABQ4NEF7</accession>
<organism evidence="7 8">
    <name type="scientific">Paenibacillus cisolokensis</name>
    <dbReference type="NCBI Taxonomy" id="1658519"/>
    <lineage>
        <taxon>Bacteria</taxon>
        <taxon>Bacillati</taxon>
        <taxon>Bacillota</taxon>
        <taxon>Bacilli</taxon>
        <taxon>Bacillales</taxon>
        <taxon>Paenibacillaceae</taxon>
        <taxon>Paenibacillus</taxon>
    </lineage>
</organism>
<dbReference type="Gene3D" id="1.10.10.10">
    <property type="entry name" value="Winged helix-like DNA-binding domain superfamily/Winged helix DNA-binding domain"/>
    <property type="match status" value="1"/>
</dbReference>
<dbReference type="SUPFAM" id="SSF55781">
    <property type="entry name" value="GAF domain-like"/>
    <property type="match status" value="1"/>
</dbReference>
<protein>
    <submittedName>
        <fullName evidence="7">Transcriptional regulator</fullName>
    </submittedName>
</protein>
<reference evidence="7 8" key="1">
    <citation type="submission" date="2021-04" db="EMBL/GenBank/DDBJ databases">
        <title>Draft genome sequence of Paenibacillus cisolokensis, LC2-13A.</title>
        <authorList>
            <person name="Uke A."/>
            <person name="Chhe C."/>
            <person name="Baramee S."/>
            <person name="Kosugi A."/>
        </authorList>
    </citation>
    <scope>NUCLEOTIDE SEQUENCE [LARGE SCALE GENOMIC DNA]</scope>
    <source>
        <strain evidence="7 8">LC2-13A</strain>
    </source>
</reference>
<dbReference type="InterPro" id="IPR014757">
    <property type="entry name" value="Tscrpt_reg_IclR_C"/>
</dbReference>
<keyword evidence="1" id="KW-0805">Transcription regulation</keyword>
<dbReference type="PANTHER" id="PTHR30136:SF24">
    <property type="entry name" value="HTH-TYPE TRANSCRIPTIONAL REPRESSOR ALLR"/>
    <property type="match status" value="1"/>
</dbReference>
<sequence>MAEKYQVPAVLRANEVLRLIAAEPARWKLMELSRRLNVNKSSMYAMLTTLERMRWVDKLADDTYALGSAMGEFGGAYFRQHDYIAAFHREAGVAKRRIGETFQLGKLEGREVVYLAKEEADTPVRLASSPGMRFPAHATALGKAMLAGLPEETWLSLYPDGEPLRRVTPHSLPSRDALFAELRAAAAAGVAYDLQEGVLGFCCVAAPVVDSEGRVIAGVSCSMTVHEWERKQQQAEAEVREVAKRISASRQRL</sequence>
<dbReference type="EMBL" id="BOVJ01000196">
    <property type="protein sequence ID" value="GIQ66617.1"/>
    <property type="molecule type" value="Genomic_DNA"/>
</dbReference>
<keyword evidence="4" id="KW-0175">Coiled coil</keyword>
<keyword evidence="3" id="KW-0804">Transcription</keyword>
<dbReference type="PROSITE" id="PS51077">
    <property type="entry name" value="HTH_ICLR"/>
    <property type="match status" value="1"/>
</dbReference>
<dbReference type="PROSITE" id="PS51078">
    <property type="entry name" value="ICLR_ED"/>
    <property type="match status" value="1"/>
</dbReference>
<dbReference type="Pfam" id="PF01614">
    <property type="entry name" value="IclR_C"/>
    <property type="match status" value="1"/>
</dbReference>
<evidence type="ECO:0000259" key="6">
    <source>
        <dbReference type="PROSITE" id="PS51078"/>
    </source>
</evidence>
<evidence type="ECO:0000256" key="4">
    <source>
        <dbReference type="SAM" id="Coils"/>
    </source>
</evidence>
<dbReference type="InterPro" id="IPR036388">
    <property type="entry name" value="WH-like_DNA-bd_sf"/>
</dbReference>
<feature type="coiled-coil region" evidence="4">
    <location>
        <begin position="225"/>
        <end position="252"/>
    </location>
</feature>
<evidence type="ECO:0000256" key="1">
    <source>
        <dbReference type="ARBA" id="ARBA00023015"/>
    </source>
</evidence>
<evidence type="ECO:0000313" key="8">
    <source>
        <dbReference type="Proteomes" id="UP000680304"/>
    </source>
</evidence>
<dbReference type="InterPro" id="IPR005471">
    <property type="entry name" value="Tscrpt_reg_IclR_N"/>
</dbReference>
<gene>
    <name evidence="7" type="ORF">PACILC2_51850</name>
</gene>
<dbReference type="SUPFAM" id="SSF46785">
    <property type="entry name" value="Winged helix' DNA-binding domain"/>
    <property type="match status" value="1"/>
</dbReference>
<dbReference type="InterPro" id="IPR050707">
    <property type="entry name" value="HTH_MetabolicPath_Reg"/>
</dbReference>
<comment type="caution">
    <text evidence="7">The sequence shown here is derived from an EMBL/GenBank/DDBJ whole genome shotgun (WGS) entry which is preliminary data.</text>
</comment>
<keyword evidence="8" id="KW-1185">Reference proteome</keyword>